<name>K1TNP2_9ZZZZ</name>
<dbReference type="Pfam" id="PF01624">
    <property type="entry name" value="MutS_I"/>
    <property type="match status" value="1"/>
</dbReference>
<dbReference type="EMBL" id="AJWY01005593">
    <property type="protein sequence ID" value="EKC69209.1"/>
    <property type="molecule type" value="Genomic_DNA"/>
</dbReference>
<organism evidence="2">
    <name type="scientific">human gut metagenome</name>
    <dbReference type="NCBI Taxonomy" id="408170"/>
    <lineage>
        <taxon>unclassified sequences</taxon>
        <taxon>metagenomes</taxon>
        <taxon>organismal metagenomes</taxon>
    </lineage>
</organism>
<dbReference type="Gene3D" id="3.40.1170.10">
    <property type="entry name" value="DNA repair protein MutS, domain I"/>
    <property type="match status" value="1"/>
</dbReference>
<sequence length="133" mass="14538">PDAGRTETLSPLPVAELRKYEAVKKAHPDALVCFAQNGYFELYGKDAEKAAPLLGTKLLEKKVRGKPSIPVTGFRESAWVAGSHKLWKSGVDVFLSKDGETFKELKAADYIPVGATLNVDGIKCRIDAVDFCR</sequence>
<accession>K1TNP2</accession>
<protein>
    <submittedName>
        <fullName evidence="2">MutS domain I</fullName>
    </submittedName>
</protein>
<dbReference type="InterPro" id="IPR007695">
    <property type="entry name" value="DNA_mismatch_repair_MutS-lik_N"/>
</dbReference>
<dbReference type="GO" id="GO:0005524">
    <property type="term" value="F:ATP binding"/>
    <property type="evidence" value="ECO:0007669"/>
    <property type="project" value="InterPro"/>
</dbReference>
<dbReference type="GO" id="GO:0006298">
    <property type="term" value="P:mismatch repair"/>
    <property type="evidence" value="ECO:0007669"/>
    <property type="project" value="InterPro"/>
</dbReference>
<dbReference type="GO" id="GO:0030983">
    <property type="term" value="F:mismatched DNA binding"/>
    <property type="evidence" value="ECO:0007669"/>
    <property type="project" value="InterPro"/>
</dbReference>
<gene>
    <name evidence="2" type="ORF">LEA_08413</name>
</gene>
<evidence type="ECO:0000313" key="2">
    <source>
        <dbReference type="EMBL" id="EKC69209.1"/>
    </source>
</evidence>
<proteinExistence type="predicted"/>
<comment type="caution">
    <text evidence="2">The sequence shown here is derived from an EMBL/GenBank/DDBJ whole genome shotgun (WGS) entry which is preliminary data.</text>
</comment>
<reference evidence="2" key="1">
    <citation type="journal article" date="2013" name="Environ. Microbiol.">
        <title>Microbiota from the distal guts of lean and obese adolescents exhibit partial functional redundancy besides clear differences in community structure.</title>
        <authorList>
            <person name="Ferrer M."/>
            <person name="Ruiz A."/>
            <person name="Lanza F."/>
            <person name="Haange S.B."/>
            <person name="Oberbach A."/>
            <person name="Till H."/>
            <person name="Bargiela R."/>
            <person name="Campoy C."/>
            <person name="Segura M.T."/>
            <person name="Richter M."/>
            <person name="von Bergen M."/>
            <person name="Seifert J."/>
            <person name="Suarez A."/>
        </authorList>
    </citation>
    <scope>NUCLEOTIDE SEQUENCE</scope>
</reference>
<dbReference type="SUPFAM" id="SSF55271">
    <property type="entry name" value="DNA repair protein MutS, domain I"/>
    <property type="match status" value="1"/>
</dbReference>
<evidence type="ECO:0000259" key="1">
    <source>
        <dbReference type="Pfam" id="PF01624"/>
    </source>
</evidence>
<feature type="non-terminal residue" evidence="2">
    <location>
        <position position="1"/>
    </location>
</feature>
<feature type="domain" description="DNA mismatch repair protein MutS-like N-terminal" evidence="1">
    <location>
        <begin position="17"/>
        <end position="105"/>
    </location>
</feature>
<dbReference type="InterPro" id="IPR016151">
    <property type="entry name" value="DNA_mismatch_repair_MutS_N"/>
</dbReference>
<dbReference type="AlphaFoldDB" id="K1TNP2"/>